<evidence type="ECO:0000256" key="2">
    <source>
        <dbReference type="ARBA" id="ARBA00007977"/>
    </source>
</evidence>
<accession>A0ABS4GNX4</accession>
<feature type="transmembrane region" description="Helical" evidence="7">
    <location>
        <begin position="263"/>
        <end position="283"/>
    </location>
</feature>
<dbReference type="PANTHER" id="PTHR30106:SF2">
    <property type="entry name" value="UPF0324 INNER MEMBRANE PROTEIN YEIH"/>
    <property type="match status" value="1"/>
</dbReference>
<evidence type="ECO:0000313" key="8">
    <source>
        <dbReference type="EMBL" id="MBP1931941.1"/>
    </source>
</evidence>
<feature type="transmembrane region" description="Helical" evidence="7">
    <location>
        <begin position="23"/>
        <end position="42"/>
    </location>
</feature>
<gene>
    <name evidence="8" type="ORF">J2Z37_001942</name>
</gene>
<comment type="caution">
    <text evidence="8">The sequence shown here is derived from an EMBL/GenBank/DDBJ whole genome shotgun (WGS) entry which is preliminary data.</text>
</comment>
<keyword evidence="5 7" id="KW-1133">Transmembrane helix</keyword>
<evidence type="ECO:0000256" key="6">
    <source>
        <dbReference type="ARBA" id="ARBA00023136"/>
    </source>
</evidence>
<keyword evidence="9" id="KW-1185">Reference proteome</keyword>
<reference evidence="8 9" key="1">
    <citation type="submission" date="2021-03" db="EMBL/GenBank/DDBJ databases">
        <title>Genomic Encyclopedia of Type Strains, Phase IV (KMG-IV): sequencing the most valuable type-strain genomes for metagenomic binning, comparative biology and taxonomic classification.</title>
        <authorList>
            <person name="Goeker M."/>
        </authorList>
    </citation>
    <scope>NUCLEOTIDE SEQUENCE [LARGE SCALE GENOMIC DNA]</scope>
    <source>
        <strain evidence="8 9">DSM 24738</strain>
    </source>
</reference>
<feature type="transmembrane region" description="Helical" evidence="7">
    <location>
        <begin position="168"/>
        <end position="188"/>
    </location>
</feature>
<dbReference type="Proteomes" id="UP001519343">
    <property type="component" value="Unassembled WGS sequence"/>
</dbReference>
<keyword evidence="4 7" id="KW-0812">Transmembrane</keyword>
<evidence type="ECO:0000256" key="4">
    <source>
        <dbReference type="ARBA" id="ARBA00022692"/>
    </source>
</evidence>
<comment type="similarity">
    <text evidence="2">Belongs to the UPF0324 family.</text>
</comment>
<dbReference type="Pfam" id="PF03601">
    <property type="entry name" value="Cons_hypoth698"/>
    <property type="match status" value="1"/>
</dbReference>
<organism evidence="8 9">
    <name type="scientific">Ammoniphilus resinae</name>
    <dbReference type="NCBI Taxonomy" id="861532"/>
    <lineage>
        <taxon>Bacteria</taxon>
        <taxon>Bacillati</taxon>
        <taxon>Bacillota</taxon>
        <taxon>Bacilli</taxon>
        <taxon>Bacillales</taxon>
        <taxon>Paenibacillaceae</taxon>
        <taxon>Aneurinibacillus group</taxon>
        <taxon>Ammoniphilus</taxon>
    </lineage>
</organism>
<dbReference type="PANTHER" id="PTHR30106">
    <property type="entry name" value="INNER MEMBRANE PROTEIN YEIH-RELATED"/>
    <property type="match status" value="1"/>
</dbReference>
<feature type="transmembrane region" description="Helical" evidence="7">
    <location>
        <begin position="322"/>
        <end position="342"/>
    </location>
</feature>
<evidence type="ECO:0000313" key="9">
    <source>
        <dbReference type="Proteomes" id="UP001519343"/>
    </source>
</evidence>
<feature type="transmembrane region" description="Helical" evidence="7">
    <location>
        <begin position="110"/>
        <end position="128"/>
    </location>
</feature>
<feature type="transmembrane region" description="Helical" evidence="7">
    <location>
        <begin position="289"/>
        <end position="310"/>
    </location>
</feature>
<sequence length="344" mass="37127">MQLQKTYPKAIHSQNNHGQCDRWWRGLSGILFTFVMALLGIGLAKIPLIIHLGSMITAILLAIIYRQVFGYPEAIREGVQYSGKKLLRYAIILFGFRLNVDVILQQGLGLIIQDVLSITLAITATMLIAKWLKASQSLSLLLAVGTGICGAAAIAAVSPIIKAKEEDTAIGVGIIALIGTVFTVIYTLLYPIMPLTDIQYGVWSGASLHEIAHVAAASAPAGEDALAFALLAKLGRVLLLIPLCFLLAYWMGKDKNKAAKVDFPWFLVGFVLASLIGTYAAIPKVLLDYIATFSSFLLTAAMVGLGLNVSSQALRTRGLKPLISMFVSSIILSIISFIYTIVFL</sequence>
<dbReference type="InterPro" id="IPR018383">
    <property type="entry name" value="UPF0324_pro"/>
</dbReference>
<feature type="transmembrane region" description="Helical" evidence="7">
    <location>
        <begin position="48"/>
        <end position="65"/>
    </location>
</feature>
<evidence type="ECO:0000256" key="7">
    <source>
        <dbReference type="SAM" id="Phobius"/>
    </source>
</evidence>
<feature type="transmembrane region" description="Helical" evidence="7">
    <location>
        <begin position="225"/>
        <end position="251"/>
    </location>
</feature>
<keyword evidence="6 7" id="KW-0472">Membrane</keyword>
<evidence type="ECO:0000256" key="1">
    <source>
        <dbReference type="ARBA" id="ARBA00004651"/>
    </source>
</evidence>
<feature type="transmembrane region" description="Helical" evidence="7">
    <location>
        <begin position="140"/>
        <end position="162"/>
    </location>
</feature>
<dbReference type="RefSeq" id="WP_209810010.1">
    <property type="nucleotide sequence ID" value="NZ_JAGGKT010000004.1"/>
</dbReference>
<evidence type="ECO:0000256" key="5">
    <source>
        <dbReference type="ARBA" id="ARBA00022989"/>
    </source>
</evidence>
<keyword evidence="3" id="KW-1003">Cell membrane</keyword>
<name>A0ABS4GNX4_9BACL</name>
<protein>
    <submittedName>
        <fullName evidence="8">Integral membrane protein (TIGR00698 family)</fullName>
    </submittedName>
</protein>
<evidence type="ECO:0000256" key="3">
    <source>
        <dbReference type="ARBA" id="ARBA00022475"/>
    </source>
</evidence>
<comment type="subcellular location">
    <subcellularLocation>
        <location evidence="1">Cell membrane</location>
        <topology evidence="1">Multi-pass membrane protein</topology>
    </subcellularLocation>
</comment>
<proteinExistence type="inferred from homology"/>
<dbReference type="EMBL" id="JAGGKT010000004">
    <property type="protein sequence ID" value="MBP1931941.1"/>
    <property type="molecule type" value="Genomic_DNA"/>
</dbReference>